<dbReference type="Proteomes" id="UP000660801">
    <property type="component" value="Unassembled WGS sequence"/>
</dbReference>
<protein>
    <submittedName>
        <fullName evidence="2">Membrane protein</fullName>
    </submittedName>
</protein>
<evidence type="ECO:0000256" key="1">
    <source>
        <dbReference type="SAM" id="Phobius"/>
    </source>
</evidence>
<sequence length="487" mass="56211">MVGVMLHWLLVAIYELPKMSTYWLVLLALPAYFYRQKLASLYRYLMKHKGAVMVAVILFQLAMLLSAELLIRRDAAVVFKGAFRFISDQSISNYLTRNPNNLALFLYERWFYALFGDAALWILQALNMLYTDLTAVILYKGMKRYKSQASADAVYSLYLALLGFSPYFYSMYTDIWPLPLIAGQIFLIFALLEKYQERSKTRNLSLVLGVVSAIAYVIRPTTMILLMAYFILLFFKGNWKKALLILGCFSLAFAPVYAAQSYLKNTQQEVQILEGDGLAKGPLLFINLGLTFIGHDQEDMKEGLLQYIEPSERENYNNGMFATENVKKEIKRRLEDYSVPSFLSHLSYKHSLTVAEGTLGWLYRAADKEKTPYISPLYEHTKHQSFARFIRTYFLDIDKQEYDYYKLIKQLVWIVMSLGLVFATLKYHGSDQLNFLLLAVFGGLLFLLIFEGGKTRYLIQFLPQILLLASLGLTELRPTLGPRKERK</sequence>
<name>A0A917EDX1_9STRE</name>
<feature type="transmembrane region" description="Helical" evidence="1">
    <location>
        <begin position="50"/>
        <end position="71"/>
    </location>
</feature>
<feature type="transmembrane region" description="Helical" evidence="1">
    <location>
        <begin position="407"/>
        <end position="427"/>
    </location>
</feature>
<keyword evidence="3" id="KW-1185">Reference proteome</keyword>
<evidence type="ECO:0000313" key="3">
    <source>
        <dbReference type="Proteomes" id="UP000660801"/>
    </source>
</evidence>
<feature type="transmembrane region" description="Helical" evidence="1">
    <location>
        <begin position="433"/>
        <end position="450"/>
    </location>
</feature>
<feature type="transmembrane region" description="Helical" evidence="1">
    <location>
        <begin position="204"/>
        <end position="235"/>
    </location>
</feature>
<keyword evidence="1" id="KW-0472">Membrane</keyword>
<reference evidence="2" key="2">
    <citation type="submission" date="2020-09" db="EMBL/GenBank/DDBJ databases">
        <authorList>
            <person name="Sun Q."/>
            <person name="Zhou Y."/>
        </authorList>
    </citation>
    <scope>NUCLEOTIDE SEQUENCE</scope>
    <source>
        <strain evidence="2">CGMCC 1.15533</strain>
    </source>
</reference>
<reference evidence="2" key="1">
    <citation type="journal article" date="2014" name="Int. J. Syst. Evol. Microbiol.">
        <title>Complete genome sequence of Corynebacterium casei LMG S-19264T (=DSM 44701T), isolated from a smear-ripened cheese.</title>
        <authorList>
            <consortium name="US DOE Joint Genome Institute (JGI-PGF)"/>
            <person name="Walter F."/>
            <person name="Albersmeier A."/>
            <person name="Kalinowski J."/>
            <person name="Ruckert C."/>
        </authorList>
    </citation>
    <scope>NUCLEOTIDE SEQUENCE</scope>
    <source>
        <strain evidence="2">CGMCC 1.15533</strain>
    </source>
</reference>
<dbReference type="AlphaFoldDB" id="A0A917EDX1"/>
<feature type="transmembrane region" description="Helical" evidence="1">
    <location>
        <begin position="175"/>
        <end position="192"/>
    </location>
</feature>
<proteinExistence type="predicted"/>
<evidence type="ECO:0000313" key="2">
    <source>
        <dbReference type="EMBL" id="GGE27547.1"/>
    </source>
</evidence>
<feature type="transmembrane region" description="Helical" evidence="1">
    <location>
        <begin position="151"/>
        <end position="169"/>
    </location>
</feature>
<organism evidence="2 3">
    <name type="scientific">Streptococcus himalayensis</name>
    <dbReference type="NCBI Taxonomy" id="1888195"/>
    <lineage>
        <taxon>Bacteria</taxon>
        <taxon>Bacillati</taxon>
        <taxon>Bacillota</taxon>
        <taxon>Bacilli</taxon>
        <taxon>Lactobacillales</taxon>
        <taxon>Streptococcaceae</taxon>
        <taxon>Streptococcus</taxon>
    </lineage>
</organism>
<feature type="transmembrane region" description="Helical" evidence="1">
    <location>
        <begin position="241"/>
        <end position="259"/>
    </location>
</feature>
<feature type="transmembrane region" description="Helical" evidence="1">
    <location>
        <begin position="6"/>
        <end position="29"/>
    </location>
</feature>
<keyword evidence="1" id="KW-1133">Transmembrane helix</keyword>
<comment type="caution">
    <text evidence="2">The sequence shown here is derived from an EMBL/GenBank/DDBJ whole genome shotgun (WGS) entry which is preliminary data.</text>
</comment>
<gene>
    <name evidence="2" type="ORF">GCM10011510_05890</name>
</gene>
<accession>A0A917EDX1</accession>
<dbReference type="EMBL" id="BMJN01000006">
    <property type="protein sequence ID" value="GGE27547.1"/>
    <property type="molecule type" value="Genomic_DNA"/>
</dbReference>
<keyword evidence="1" id="KW-0812">Transmembrane</keyword>